<dbReference type="InterPro" id="IPR002767">
    <property type="entry name" value="Thiamine_BP"/>
</dbReference>
<name>A0A1J5NA48_9BACT</name>
<dbReference type="PANTHER" id="PTHR33777">
    <property type="entry name" value="UPF0045 PROTEIN ECM15"/>
    <property type="match status" value="1"/>
</dbReference>
<reference evidence="3 4" key="1">
    <citation type="submission" date="2015-09" db="EMBL/GenBank/DDBJ databases">
        <title>Genome of Desulfovibrio dechloracetivorans BerOc1, a mercury methylating strain isolated from highly hydrocarbons and metals contaminated coastal sediments.</title>
        <authorList>
            <person name="Goni Urriza M."/>
            <person name="Gassie C."/>
            <person name="Bouchez O."/>
            <person name="Klopp C."/>
            <person name="Ranchou-Peyruse A."/>
            <person name="Remy G."/>
        </authorList>
    </citation>
    <scope>NUCLEOTIDE SEQUENCE [LARGE SCALE GENOMIC DNA]</scope>
    <source>
        <strain evidence="3 4">BerOc1</strain>
    </source>
</reference>
<evidence type="ECO:0000313" key="4">
    <source>
        <dbReference type="Proteomes" id="UP000181901"/>
    </source>
</evidence>
<evidence type="ECO:0000259" key="2">
    <source>
        <dbReference type="Pfam" id="PF01910"/>
    </source>
</evidence>
<sequence>MSCVATFSLFPLERPDQGSFAPYVARTIEIVRESGLAHELGPMGTVLEGDLADIMRTIKQCHDDMRKECGRVYLTLAVDSREGESGRMRGKVDSVGELLK</sequence>
<comment type="caution">
    <text evidence="3">The sequence shown here is derived from an EMBL/GenBank/DDBJ whole genome shotgun (WGS) entry which is preliminary data.</text>
</comment>
<feature type="domain" description="Thiamine-binding protein" evidence="2">
    <location>
        <begin position="6"/>
        <end position="95"/>
    </location>
</feature>
<dbReference type="Proteomes" id="UP000181901">
    <property type="component" value="Unassembled WGS sequence"/>
</dbReference>
<dbReference type="InterPro" id="IPR051614">
    <property type="entry name" value="UPF0045_domain"/>
</dbReference>
<organism evidence="3 4">
    <name type="scientific">Pseudodesulfovibrio hydrargyri</name>
    <dbReference type="NCBI Taxonomy" id="2125990"/>
    <lineage>
        <taxon>Bacteria</taxon>
        <taxon>Pseudomonadati</taxon>
        <taxon>Thermodesulfobacteriota</taxon>
        <taxon>Desulfovibrionia</taxon>
        <taxon>Desulfovibrionales</taxon>
        <taxon>Desulfovibrionaceae</taxon>
    </lineage>
</organism>
<dbReference type="NCBIfam" id="TIGR00106">
    <property type="entry name" value="MTH1187 family thiamine-binding protein"/>
    <property type="match status" value="1"/>
</dbReference>
<dbReference type="EMBL" id="LKAQ01000001">
    <property type="protein sequence ID" value="OIQ51704.1"/>
    <property type="molecule type" value="Genomic_DNA"/>
</dbReference>
<proteinExistence type="inferred from homology"/>
<dbReference type="GO" id="GO:0005829">
    <property type="term" value="C:cytosol"/>
    <property type="evidence" value="ECO:0007669"/>
    <property type="project" value="TreeGrafter"/>
</dbReference>
<evidence type="ECO:0000256" key="1">
    <source>
        <dbReference type="ARBA" id="ARBA00010272"/>
    </source>
</evidence>
<dbReference type="RefSeq" id="WP_071543826.1">
    <property type="nucleotide sequence ID" value="NZ_LKAQ01000001.1"/>
</dbReference>
<dbReference type="Gene3D" id="3.30.70.930">
    <property type="match status" value="1"/>
</dbReference>
<accession>A0A1J5NA48</accession>
<dbReference type="PANTHER" id="PTHR33777:SF1">
    <property type="entry name" value="UPF0045 PROTEIN ECM15"/>
    <property type="match status" value="1"/>
</dbReference>
<dbReference type="AlphaFoldDB" id="A0A1J5NA48"/>
<evidence type="ECO:0000313" key="3">
    <source>
        <dbReference type="EMBL" id="OIQ51704.1"/>
    </source>
</evidence>
<dbReference type="Pfam" id="PF01910">
    <property type="entry name" value="Thiamine_BP"/>
    <property type="match status" value="1"/>
</dbReference>
<dbReference type="OrthoDB" id="9793516at2"/>
<protein>
    <submittedName>
        <fullName evidence="3">YKOF-related Family protein</fullName>
    </submittedName>
</protein>
<keyword evidence="4" id="KW-1185">Reference proteome</keyword>
<dbReference type="SUPFAM" id="SSF89957">
    <property type="entry name" value="MTH1187/YkoF-like"/>
    <property type="match status" value="1"/>
</dbReference>
<comment type="similarity">
    <text evidence="1">Belongs to the UPF0045 family.</text>
</comment>
<gene>
    <name evidence="3" type="ORF">BerOc1_00160</name>
</gene>
<dbReference type="InterPro" id="IPR029756">
    <property type="entry name" value="MTH1187/YkoF-like"/>
</dbReference>